<dbReference type="OrthoDB" id="10249838at2759"/>
<dbReference type="SUPFAM" id="SSF51713">
    <property type="entry name" value="tRNA-guanine transglycosylase"/>
    <property type="match status" value="1"/>
</dbReference>
<dbReference type="PANTHER" id="PTHR43530:SF1">
    <property type="entry name" value="QUEUINE TRNA-RIBOSYLTRANSFERASE CATALYTIC SUBUNIT 1"/>
    <property type="match status" value="1"/>
</dbReference>
<dbReference type="GeneID" id="15807798"/>
<comment type="subunit">
    <text evidence="6">Heterodimer of a catalytic subunit and an accessory subunit.</text>
</comment>
<organism evidence="8 9">
    <name type="scientific">Theileria equi strain WA</name>
    <dbReference type="NCBI Taxonomy" id="1537102"/>
    <lineage>
        <taxon>Eukaryota</taxon>
        <taxon>Sar</taxon>
        <taxon>Alveolata</taxon>
        <taxon>Apicomplexa</taxon>
        <taxon>Aconoidasida</taxon>
        <taxon>Piroplasmida</taxon>
        <taxon>Theileriidae</taxon>
        <taxon>Theileria</taxon>
    </lineage>
</organism>
<dbReference type="InterPro" id="IPR036511">
    <property type="entry name" value="TGT-like_sf"/>
</dbReference>
<feature type="binding site" evidence="6">
    <location>
        <position position="308"/>
    </location>
    <ligand>
        <name>Zn(2+)</name>
        <dbReference type="ChEBI" id="CHEBI:29105"/>
    </ligand>
</feature>
<evidence type="ECO:0000256" key="4">
    <source>
        <dbReference type="ARBA" id="ARBA00022723"/>
    </source>
</evidence>
<feature type="binding site" evidence="6">
    <location>
        <position position="313"/>
    </location>
    <ligand>
        <name>Zn(2+)</name>
        <dbReference type="ChEBI" id="CHEBI:29105"/>
    </ligand>
</feature>
<evidence type="ECO:0000256" key="5">
    <source>
        <dbReference type="ARBA" id="ARBA00022833"/>
    </source>
</evidence>
<dbReference type="GO" id="GO:0006400">
    <property type="term" value="P:tRNA modification"/>
    <property type="evidence" value="ECO:0007669"/>
    <property type="project" value="InterPro"/>
</dbReference>
<feature type="region of interest" description="RNA binding; important for wobble base 34 recognition" evidence="6">
    <location>
        <begin position="275"/>
        <end position="279"/>
    </location>
</feature>
<dbReference type="VEuPathDB" id="PiroplasmaDB:BEWA_043910"/>
<feature type="binding site" evidence="6">
    <location>
        <position position="146"/>
    </location>
    <ligand>
        <name>substrate</name>
    </ligand>
</feature>
<dbReference type="GO" id="GO:0046872">
    <property type="term" value="F:metal ion binding"/>
    <property type="evidence" value="ECO:0007669"/>
    <property type="project" value="UniProtKB-KW"/>
</dbReference>
<evidence type="ECO:0000256" key="6">
    <source>
        <dbReference type="HAMAP-Rule" id="MF_03218"/>
    </source>
</evidence>
<comment type="similarity">
    <text evidence="6">Belongs to the queuine tRNA-ribosyltransferase family.</text>
</comment>
<dbReference type="HAMAP" id="MF_00168">
    <property type="entry name" value="Q_tRNA_Tgt"/>
    <property type="match status" value="1"/>
</dbReference>
<feature type="active site" description="Nucleophile" evidence="6">
    <location>
        <position position="270"/>
    </location>
</feature>
<evidence type="ECO:0000313" key="8">
    <source>
        <dbReference type="EMBL" id="EKX74350.1"/>
    </source>
</evidence>
<comment type="function">
    <text evidence="6">Catalytic subunit of the queuine tRNA-ribosyltransferase (TGT) that catalyzes the base-exchange of a guanine (G) residue with queuine (Q) at position 34 (anticodon wobble position) in tRNAs with GU(N) anticodons (tRNA-Asp, -Asn, -His and -Tyr), resulting in the hypermodified nucleoside queuosine (7-(((4,5-cis-dihydroxy-2-cyclopenten-1-yl)amino)methyl)-7-deazaguanosine). Catalysis occurs through a double-displacement mechanism. The nucleophile active site attacks the C1' of nucleotide 34 to detach the guanine base from the RNA, forming a covalent enzyme-RNA intermediate. The proton acceptor active site deprotonates the incoming queuine, allowing a nucleophilic attack on the C1' of the ribose to form the product.</text>
</comment>
<comment type="caution">
    <text evidence="8">The sequence shown here is derived from an EMBL/GenBank/DDBJ whole genome shotgun (WGS) entry which is preliminary data.</text>
</comment>
<comment type="catalytic activity">
    <reaction evidence="6">
        <text>guanosine(34) in tRNA + queuine = queuosine(34) in tRNA + guanine</text>
        <dbReference type="Rhea" id="RHEA:16633"/>
        <dbReference type="Rhea" id="RHEA-COMP:10341"/>
        <dbReference type="Rhea" id="RHEA-COMP:18571"/>
        <dbReference type="ChEBI" id="CHEBI:16235"/>
        <dbReference type="ChEBI" id="CHEBI:17433"/>
        <dbReference type="ChEBI" id="CHEBI:74269"/>
        <dbReference type="ChEBI" id="CHEBI:194431"/>
        <dbReference type="EC" id="2.4.2.64"/>
    </reaction>
</comment>
<dbReference type="eggNOG" id="KOG3908">
    <property type="taxonomic scope" value="Eukaryota"/>
</dbReference>
<dbReference type="Proteomes" id="UP000031512">
    <property type="component" value="Unassembled WGS sequence"/>
</dbReference>
<dbReference type="PANTHER" id="PTHR43530">
    <property type="entry name" value="QUEUINE TRNA-RIBOSYLTRANSFERASE CATALYTIC SUBUNIT 1"/>
    <property type="match status" value="1"/>
</dbReference>
<dbReference type="RefSeq" id="XP_004833802.1">
    <property type="nucleotide sequence ID" value="XM_004833745.1"/>
</dbReference>
<keyword evidence="1 6" id="KW-0328">Glycosyltransferase</keyword>
<accession>L1LGH3</accession>
<evidence type="ECO:0000256" key="2">
    <source>
        <dbReference type="ARBA" id="ARBA00022679"/>
    </source>
</evidence>
<keyword evidence="3 6" id="KW-0819">tRNA processing</keyword>
<evidence type="ECO:0000313" key="9">
    <source>
        <dbReference type="Proteomes" id="UP000031512"/>
    </source>
</evidence>
<keyword evidence="6" id="KW-0963">Cytoplasm</keyword>
<evidence type="ECO:0000256" key="1">
    <source>
        <dbReference type="ARBA" id="ARBA00022676"/>
    </source>
</evidence>
<dbReference type="GO" id="GO:0008479">
    <property type="term" value="F:tRNA-guanosine(34) queuine transglycosylase activity"/>
    <property type="evidence" value="ECO:0007669"/>
    <property type="project" value="UniProtKB-UniRule"/>
</dbReference>
<dbReference type="KEGG" id="beq:BEWA_043910"/>
<feature type="domain" description="tRNA-guanine(15) transglycosylase-like" evidence="7">
    <location>
        <begin position="13"/>
        <end position="370"/>
    </location>
</feature>
<dbReference type="InterPro" id="IPR004803">
    <property type="entry name" value="TGT"/>
</dbReference>
<protein>
    <recommendedName>
        <fullName evidence="6">Queuine tRNA-ribosyltransferase catalytic subunit 1</fullName>
        <ecNumber evidence="6">2.4.2.64</ecNumber>
    </recommendedName>
    <alternativeName>
        <fullName evidence="6">Guanine insertion enzyme</fullName>
    </alternativeName>
    <alternativeName>
        <fullName evidence="6">tRNA-guanine transglycosylase</fullName>
    </alternativeName>
</protein>
<feature type="binding site" evidence="6">
    <location>
        <position position="310"/>
    </location>
    <ligand>
        <name>Zn(2+)</name>
        <dbReference type="ChEBI" id="CHEBI:29105"/>
    </ligand>
</feature>
<comment type="cofactor">
    <cofactor evidence="6">
        <name>Zn(2+)</name>
        <dbReference type="ChEBI" id="CHEBI:29105"/>
    </cofactor>
</comment>
<feature type="binding site" evidence="6">
    <location>
        <position position="190"/>
    </location>
    <ligand>
        <name>substrate</name>
    </ligand>
</feature>
<dbReference type="EC" id="2.4.2.64" evidence="6"/>
<dbReference type="Pfam" id="PF01702">
    <property type="entry name" value="TGT"/>
    <property type="match status" value="1"/>
</dbReference>
<keyword evidence="4 6" id="KW-0479">Metal-binding</keyword>
<evidence type="ECO:0000256" key="3">
    <source>
        <dbReference type="ARBA" id="ARBA00022694"/>
    </source>
</evidence>
<evidence type="ECO:0000259" key="7">
    <source>
        <dbReference type="Pfam" id="PF01702"/>
    </source>
</evidence>
<gene>
    <name evidence="8" type="ORF">BEWA_043910</name>
</gene>
<feature type="binding site" evidence="6">
    <location>
        <begin position="91"/>
        <end position="95"/>
    </location>
    <ligand>
        <name>substrate</name>
    </ligand>
</feature>
<feature type="binding site" evidence="6">
    <location>
        <position position="217"/>
    </location>
    <ligand>
        <name>substrate</name>
    </ligand>
</feature>
<dbReference type="GO" id="GO:0005829">
    <property type="term" value="C:cytosol"/>
    <property type="evidence" value="ECO:0007669"/>
    <property type="project" value="TreeGrafter"/>
</dbReference>
<dbReference type="Gene3D" id="3.20.20.105">
    <property type="entry name" value="Queuine tRNA-ribosyltransferase-like"/>
    <property type="match status" value="1"/>
</dbReference>
<dbReference type="NCBIfam" id="TIGR00430">
    <property type="entry name" value="Q_tRNA_tgt"/>
    <property type="match status" value="1"/>
</dbReference>
<feature type="active site" description="Proton acceptor" evidence="6">
    <location>
        <position position="91"/>
    </location>
</feature>
<name>L1LGH3_THEEQ</name>
<proteinExistence type="inferred from homology"/>
<sequence length="408" mass="46047">MCDILKICATDGRARTGILSLSHGEVRTPIFMPVGTKAAIKGMYYPKLEESECVLSLANTYHLACRPGKEVFLEANGIHNFTESQKNFLTDSGGFQMVSLSSLSQVTEEGVLFRDPYDSNLEILLTPEESISTQNAIGADIIMALDDVVSATIRDKERLTLATHRTTRWLDRCIKAHNNPEKQQLFAIVQGSIYPDLRKESLKSLKARKLPGYAIGGLSGGEDKTDFWRVVELCTREGIGLPKEKPRYLMGVGYVLDIIISVSLGCDMFDCVFPTRTARYGTALTDYGSIRLQHAIYQYDFRPVDQDCDCLCCEKYSRSFLHYNFKKGILTTRLLTIHNIRYMMHLCKRMQKAISESTFGSFVREILEKMYLEQGELPPIWARDALLAAGIDISDMYTDDIAPQRCFD</sequence>
<reference evidence="8 9" key="1">
    <citation type="journal article" date="2012" name="BMC Genomics">
        <title>Comparative genomic analysis and phylogenetic position of Theileria equi.</title>
        <authorList>
            <person name="Kappmeyer L.S."/>
            <person name="Thiagarajan M."/>
            <person name="Herndon D.R."/>
            <person name="Ramsay J.D."/>
            <person name="Caler E."/>
            <person name="Djikeng A."/>
            <person name="Gillespie J.J."/>
            <person name="Lau A.O."/>
            <person name="Roalson E.H."/>
            <person name="Silva J.C."/>
            <person name="Silva M.G."/>
            <person name="Suarez C.E."/>
            <person name="Ueti M.W."/>
            <person name="Nene V.M."/>
            <person name="Mealey R.H."/>
            <person name="Knowles D.P."/>
            <person name="Brayton K.A."/>
        </authorList>
    </citation>
    <scope>NUCLEOTIDE SEQUENCE [LARGE SCALE GENOMIC DNA]</scope>
    <source>
        <strain evidence="8 9">WA</strain>
    </source>
</reference>
<feature type="region of interest" description="RNA binding" evidence="6">
    <location>
        <begin position="251"/>
        <end position="257"/>
    </location>
</feature>
<keyword evidence="2 6" id="KW-0808">Transferase</keyword>
<keyword evidence="9" id="KW-1185">Reference proteome</keyword>
<keyword evidence="5 6" id="KW-0862">Zinc</keyword>
<dbReference type="AlphaFoldDB" id="L1LGH3"/>
<comment type="subcellular location">
    <subcellularLocation>
        <location evidence="6">Cytoplasm</location>
    </subcellularLocation>
</comment>
<dbReference type="NCBIfam" id="TIGR00449">
    <property type="entry name" value="tgt_general"/>
    <property type="match status" value="1"/>
</dbReference>
<dbReference type="EMBL" id="ACOU01000002">
    <property type="protein sequence ID" value="EKX74350.1"/>
    <property type="molecule type" value="Genomic_DNA"/>
</dbReference>
<dbReference type="InterPro" id="IPR002616">
    <property type="entry name" value="tRNA_ribo_trans-like"/>
</dbReference>
<dbReference type="STRING" id="1537102.L1LGH3"/>
<feature type="binding site" evidence="6">
    <location>
        <position position="338"/>
    </location>
    <ligand>
        <name>Zn(2+)</name>
        <dbReference type="ChEBI" id="CHEBI:29105"/>
    </ligand>
</feature>